<evidence type="ECO:0000313" key="1">
    <source>
        <dbReference type="EMBL" id="CAF4424120.1"/>
    </source>
</evidence>
<dbReference type="PANTHER" id="PTHR46241">
    <property type="entry name" value="ARMADILLO REPEAT-CONTAINING PROTEIN 4 ARMC4"/>
    <property type="match status" value="1"/>
</dbReference>
<dbReference type="Gene3D" id="1.25.10.10">
    <property type="entry name" value="Leucine-rich Repeat Variant"/>
    <property type="match status" value="1"/>
</dbReference>
<sequence>EEVLVNVVGAIAECAKEAENRTLIRKANGISSLVNLLTGTNQGLLVNTCHALRQISEEPESIAMIDRLDGVRLLWSLLKNQNPRVQAAASWAISPCVKNIKDSGEMVRSFVGGLEL</sequence>
<dbReference type="SUPFAM" id="SSF48371">
    <property type="entry name" value="ARM repeat"/>
    <property type="match status" value="1"/>
</dbReference>
<reference evidence="1" key="1">
    <citation type="submission" date="2021-02" db="EMBL/GenBank/DDBJ databases">
        <authorList>
            <person name="Nowell W R."/>
        </authorList>
    </citation>
    <scope>NUCLEOTIDE SEQUENCE</scope>
</reference>
<dbReference type="EMBL" id="CAJOAZ010029307">
    <property type="protein sequence ID" value="CAF4424120.1"/>
    <property type="molecule type" value="Genomic_DNA"/>
</dbReference>
<feature type="non-terminal residue" evidence="1">
    <location>
        <position position="116"/>
    </location>
</feature>
<dbReference type="Proteomes" id="UP000663844">
    <property type="component" value="Unassembled WGS sequence"/>
</dbReference>
<proteinExistence type="predicted"/>
<protein>
    <submittedName>
        <fullName evidence="1">Uncharacterized protein</fullName>
    </submittedName>
</protein>
<dbReference type="InterPro" id="IPR011989">
    <property type="entry name" value="ARM-like"/>
</dbReference>
<accession>A0A820QTB3</accession>
<dbReference type="AlphaFoldDB" id="A0A820QTB3"/>
<dbReference type="InterPro" id="IPR000225">
    <property type="entry name" value="Armadillo"/>
</dbReference>
<feature type="non-terminal residue" evidence="1">
    <location>
        <position position="1"/>
    </location>
</feature>
<evidence type="ECO:0000313" key="2">
    <source>
        <dbReference type="Proteomes" id="UP000663844"/>
    </source>
</evidence>
<gene>
    <name evidence="1" type="ORF">OXD698_LOCUS52826</name>
</gene>
<dbReference type="InterPro" id="IPR016024">
    <property type="entry name" value="ARM-type_fold"/>
</dbReference>
<dbReference type="Pfam" id="PF00514">
    <property type="entry name" value="Arm"/>
    <property type="match status" value="2"/>
</dbReference>
<organism evidence="1 2">
    <name type="scientific">Adineta steineri</name>
    <dbReference type="NCBI Taxonomy" id="433720"/>
    <lineage>
        <taxon>Eukaryota</taxon>
        <taxon>Metazoa</taxon>
        <taxon>Spiralia</taxon>
        <taxon>Gnathifera</taxon>
        <taxon>Rotifera</taxon>
        <taxon>Eurotatoria</taxon>
        <taxon>Bdelloidea</taxon>
        <taxon>Adinetida</taxon>
        <taxon>Adinetidae</taxon>
        <taxon>Adineta</taxon>
    </lineage>
</organism>
<dbReference type="SMART" id="SM00185">
    <property type="entry name" value="ARM"/>
    <property type="match status" value="2"/>
</dbReference>
<comment type="caution">
    <text evidence="1">The sequence shown here is derived from an EMBL/GenBank/DDBJ whole genome shotgun (WGS) entry which is preliminary data.</text>
</comment>
<dbReference type="PANTHER" id="PTHR46241:SF1">
    <property type="entry name" value="OUTER DYNEIN ARM-DOCKING COMPLEX SUBUNIT 2"/>
    <property type="match status" value="1"/>
</dbReference>
<name>A0A820QTB3_9BILA</name>